<dbReference type="SUPFAM" id="SSF49329">
    <property type="entry name" value="Cu,Zn superoxide dismutase-like"/>
    <property type="match status" value="1"/>
</dbReference>
<evidence type="ECO:0008006" key="5">
    <source>
        <dbReference type="Google" id="ProtNLM"/>
    </source>
</evidence>
<proteinExistence type="inferred from homology"/>
<sequence length="164" mass="16752">MRRWTLVTALTVLLTATACTANDGEGDVLPDEQATTDGPIVPVDLSADLEDPEGSVLGTAELSDDVLTDFAELEVKVSGLTAGFHGIRLFEADSCADLASAPSVVLPPMLVLEDGVGKITTLVGQVSLDELVEGDGVTVVLDQAVPGVAEVGTGSQLACGSFEP</sequence>
<dbReference type="Proteomes" id="UP001183222">
    <property type="component" value="Unassembled WGS sequence"/>
</dbReference>
<feature type="chain" id="PRO_5047218956" description="Lipoprotein" evidence="2">
    <location>
        <begin position="22"/>
        <end position="164"/>
    </location>
</feature>
<dbReference type="EMBL" id="JAVREI010000004">
    <property type="protein sequence ID" value="MDT0275898.1"/>
    <property type="molecule type" value="Genomic_DNA"/>
</dbReference>
<dbReference type="InterPro" id="IPR036423">
    <property type="entry name" value="SOD-like_Cu/Zn_dom_sf"/>
</dbReference>
<evidence type="ECO:0000256" key="2">
    <source>
        <dbReference type="SAM" id="SignalP"/>
    </source>
</evidence>
<dbReference type="Gene3D" id="2.60.40.200">
    <property type="entry name" value="Superoxide dismutase, copper/zinc binding domain"/>
    <property type="match status" value="1"/>
</dbReference>
<feature type="signal peptide" evidence="2">
    <location>
        <begin position="1"/>
        <end position="21"/>
    </location>
</feature>
<keyword evidence="4" id="KW-1185">Reference proteome</keyword>
<comment type="caution">
    <text evidence="3">The sequence shown here is derived from an EMBL/GenBank/DDBJ whole genome shotgun (WGS) entry which is preliminary data.</text>
</comment>
<dbReference type="RefSeq" id="WP_311344721.1">
    <property type="nucleotide sequence ID" value="NZ_JAVREI010000004.1"/>
</dbReference>
<reference evidence="4" key="1">
    <citation type="submission" date="2023-07" db="EMBL/GenBank/DDBJ databases">
        <title>30 novel species of actinomycetes from the DSMZ collection.</title>
        <authorList>
            <person name="Nouioui I."/>
        </authorList>
    </citation>
    <scope>NUCLEOTIDE SEQUENCE [LARGE SCALE GENOMIC DNA]</scope>
    <source>
        <strain evidence="4">DSM 46792</strain>
    </source>
</reference>
<accession>A0ABU2K6V4</accession>
<evidence type="ECO:0000313" key="4">
    <source>
        <dbReference type="Proteomes" id="UP001183222"/>
    </source>
</evidence>
<dbReference type="PROSITE" id="PS51257">
    <property type="entry name" value="PROKAR_LIPOPROTEIN"/>
    <property type="match status" value="1"/>
</dbReference>
<comment type="similarity">
    <text evidence="1">Belongs to the Cu-Zn superoxide dismutase family.</text>
</comment>
<evidence type="ECO:0000313" key="3">
    <source>
        <dbReference type="EMBL" id="MDT0275898.1"/>
    </source>
</evidence>
<organism evidence="3 4">
    <name type="scientific">Blastococcus goldschmidtiae</name>
    <dbReference type="NCBI Taxonomy" id="3075546"/>
    <lineage>
        <taxon>Bacteria</taxon>
        <taxon>Bacillati</taxon>
        <taxon>Actinomycetota</taxon>
        <taxon>Actinomycetes</taxon>
        <taxon>Geodermatophilales</taxon>
        <taxon>Geodermatophilaceae</taxon>
        <taxon>Blastococcus</taxon>
    </lineage>
</organism>
<keyword evidence="2" id="KW-0732">Signal</keyword>
<name>A0ABU2K6V4_9ACTN</name>
<gene>
    <name evidence="3" type="ORF">RM425_08280</name>
</gene>
<evidence type="ECO:0000256" key="1">
    <source>
        <dbReference type="ARBA" id="ARBA00010457"/>
    </source>
</evidence>
<protein>
    <recommendedName>
        <fullName evidence="5">Lipoprotein</fullName>
    </recommendedName>
</protein>